<comment type="caution">
    <text evidence="1">The sequence shown here is derived from an EMBL/GenBank/DDBJ whole genome shotgun (WGS) entry which is preliminary data.</text>
</comment>
<gene>
    <name evidence="1" type="ORF">AB0H72_31905</name>
</gene>
<name>A0ABV3FHV4_9NOCA</name>
<dbReference type="PANTHER" id="PTHR34853:SF1">
    <property type="entry name" value="LIPASE 5"/>
    <property type="match status" value="1"/>
</dbReference>
<dbReference type="EMBL" id="JBFAIH010000027">
    <property type="protein sequence ID" value="MEV0367304.1"/>
    <property type="molecule type" value="Genomic_DNA"/>
</dbReference>
<evidence type="ECO:0000313" key="1">
    <source>
        <dbReference type="EMBL" id="MEV0367304.1"/>
    </source>
</evidence>
<accession>A0ABV3FHV4</accession>
<dbReference type="Gene3D" id="3.40.50.1820">
    <property type="entry name" value="alpha/beta hydrolase"/>
    <property type="match status" value="1"/>
</dbReference>
<dbReference type="RefSeq" id="WP_357986622.1">
    <property type="nucleotide sequence ID" value="NZ_JBFAIH010000027.1"/>
</dbReference>
<keyword evidence="2" id="KW-1185">Reference proteome</keyword>
<evidence type="ECO:0000313" key="2">
    <source>
        <dbReference type="Proteomes" id="UP001551658"/>
    </source>
</evidence>
<dbReference type="InterPro" id="IPR029058">
    <property type="entry name" value="AB_hydrolase_fold"/>
</dbReference>
<protein>
    <submittedName>
        <fullName evidence="1">Lipase family protein</fullName>
    </submittedName>
</protein>
<dbReference type="SUPFAM" id="SSF53474">
    <property type="entry name" value="alpha/beta-Hydrolases"/>
    <property type="match status" value="1"/>
</dbReference>
<reference evidence="1 2" key="1">
    <citation type="submission" date="2024-06" db="EMBL/GenBank/DDBJ databases">
        <title>The Natural Products Discovery Center: Release of the First 8490 Sequenced Strains for Exploring Actinobacteria Biosynthetic Diversity.</title>
        <authorList>
            <person name="Kalkreuter E."/>
            <person name="Kautsar S.A."/>
            <person name="Yang D."/>
            <person name="Bader C.D."/>
            <person name="Teijaro C.N."/>
            <person name="Fluegel L."/>
            <person name="Davis C.M."/>
            <person name="Simpson J.R."/>
            <person name="Lauterbach L."/>
            <person name="Steele A.D."/>
            <person name="Gui C."/>
            <person name="Meng S."/>
            <person name="Li G."/>
            <person name="Viehrig K."/>
            <person name="Ye F."/>
            <person name="Su P."/>
            <person name="Kiefer A.F."/>
            <person name="Nichols A."/>
            <person name="Cepeda A.J."/>
            <person name="Yan W."/>
            <person name="Fan B."/>
            <person name="Jiang Y."/>
            <person name="Adhikari A."/>
            <person name="Zheng C.-J."/>
            <person name="Schuster L."/>
            <person name="Cowan T.M."/>
            <person name="Smanski M.J."/>
            <person name="Chevrette M.G."/>
            <person name="De Carvalho L.P.S."/>
            <person name="Shen B."/>
        </authorList>
    </citation>
    <scope>NUCLEOTIDE SEQUENCE [LARGE SCALE GENOMIC DNA]</scope>
    <source>
        <strain evidence="1 2">NPDC050671</strain>
    </source>
</reference>
<dbReference type="Pfam" id="PF03583">
    <property type="entry name" value="LIP"/>
    <property type="match status" value="1"/>
</dbReference>
<sequence length="379" mass="39406">MVRYARAFAAVLTLVAALGAGLPGVVARAEAAWYPGRLLSAEPLGRPWAGLDGVQRIEYVTTGPGGELVPAAAVVRIPEGPAPAGGRRVVAWDHGTSGLAQECGLTGYDELEKETGPSVARLSDAGYAVVAPDYIGLSPNSPGPHPYLQTTSEATATIDAVRAARSAYPGLAPSWAVAGWSQGGHAALGTGRLAPEYAPELDFRGTAALAPVSNLESIFLRSRPDQPEIPGYVGRYAPMVLAGMVGARLGPEVGDFLTPRGSRFIAGLSTNCNSRASAMLDATEIGSLVSRPLNDPDFAPVVRDYMSVPISGYRDPILVVHGVYDAIVPLPLTLALVGQFGLNGTEHAVQFLEAGHADLAEKGGLDRTLTFLDKVLPPG</sequence>
<proteinExistence type="predicted"/>
<dbReference type="PIRSF" id="PIRSF029171">
    <property type="entry name" value="Esterase_LipA"/>
    <property type="match status" value="1"/>
</dbReference>
<dbReference type="Proteomes" id="UP001551658">
    <property type="component" value="Unassembled WGS sequence"/>
</dbReference>
<dbReference type="PANTHER" id="PTHR34853">
    <property type="match status" value="1"/>
</dbReference>
<dbReference type="InterPro" id="IPR005152">
    <property type="entry name" value="Lipase_secreted"/>
</dbReference>
<organism evidence="1 2">
    <name type="scientific">Nocardia fusca</name>
    <dbReference type="NCBI Taxonomy" id="941183"/>
    <lineage>
        <taxon>Bacteria</taxon>
        <taxon>Bacillati</taxon>
        <taxon>Actinomycetota</taxon>
        <taxon>Actinomycetes</taxon>
        <taxon>Mycobacteriales</taxon>
        <taxon>Nocardiaceae</taxon>
        <taxon>Nocardia</taxon>
    </lineage>
</organism>